<keyword evidence="2" id="KW-0614">Plasmid</keyword>
<organism evidence="2 3">
    <name type="scientific">Pandoraea oxalativorans</name>
    <dbReference type="NCBI Taxonomy" id="573737"/>
    <lineage>
        <taxon>Bacteria</taxon>
        <taxon>Pseudomonadati</taxon>
        <taxon>Pseudomonadota</taxon>
        <taxon>Betaproteobacteria</taxon>
        <taxon>Burkholderiales</taxon>
        <taxon>Burkholderiaceae</taxon>
        <taxon>Pandoraea</taxon>
    </lineage>
</organism>
<dbReference type="KEGG" id="pox:MB84_30115"/>
<protein>
    <submittedName>
        <fullName evidence="2">Uncharacterized protein</fullName>
    </submittedName>
</protein>
<evidence type="ECO:0000313" key="3">
    <source>
        <dbReference type="Proteomes" id="UP000035050"/>
    </source>
</evidence>
<dbReference type="AlphaFoldDB" id="A0A0G3IEN1"/>
<dbReference type="EMBL" id="CP011519">
    <property type="protein sequence ID" value="AKK25013.1"/>
    <property type="molecule type" value="Genomic_DNA"/>
</dbReference>
<reference evidence="2" key="1">
    <citation type="submission" date="2016-06" db="EMBL/GenBank/DDBJ databases">
        <title>Pandoraea oxalativorans DSM 23570 Genome Sequencing.</title>
        <authorList>
            <person name="Ee R."/>
            <person name="Lim Y.-L."/>
            <person name="Yong D."/>
            <person name="Yin W.-F."/>
            <person name="Chan K.-G."/>
        </authorList>
    </citation>
    <scope>NUCLEOTIDE SEQUENCE</scope>
    <source>
        <strain evidence="2">DSM 23570</strain>
        <plasmid evidence="2">pPO70-2</plasmid>
    </source>
</reference>
<geneLocation type="plasmid" evidence="2 3">
    <name>pPO70-2</name>
</geneLocation>
<evidence type="ECO:0000256" key="1">
    <source>
        <dbReference type="SAM" id="MobiDB-lite"/>
    </source>
</evidence>
<dbReference type="Proteomes" id="UP000035050">
    <property type="component" value="Plasmid pPO70-2"/>
</dbReference>
<evidence type="ECO:0000313" key="2">
    <source>
        <dbReference type="EMBL" id="AKK25013.1"/>
    </source>
</evidence>
<feature type="region of interest" description="Disordered" evidence="1">
    <location>
        <begin position="1"/>
        <end position="26"/>
    </location>
</feature>
<feature type="compositionally biased region" description="Polar residues" evidence="1">
    <location>
        <begin position="1"/>
        <end position="20"/>
    </location>
</feature>
<accession>A0A0G3IEN1</accession>
<gene>
    <name evidence="2" type="ORF">MB84_30115</name>
</gene>
<keyword evidence="3" id="KW-1185">Reference proteome</keyword>
<sequence>MQENVAFQGNKLSNQSTTMVKRNREADGSQAAAAEITGPVGLDDLIQEGARQIIRQAIEAELKVLSR</sequence>
<name>A0A0G3IEN1_9BURK</name>
<dbReference type="PATRIC" id="fig|573737.6.peg.6084"/>
<proteinExistence type="predicted"/>